<dbReference type="Gene3D" id="3.90.1150.10">
    <property type="entry name" value="Aspartate Aminotransferase, domain 1"/>
    <property type="match status" value="1"/>
</dbReference>
<name>A0ABN7AXW3_9HEMI</name>
<organism evidence="9 10">
    <name type="scientific">Nesidiocoris tenuis</name>
    <dbReference type="NCBI Taxonomy" id="355587"/>
    <lineage>
        <taxon>Eukaryota</taxon>
        <taxon>Metazoa</taxon>
        <taxon>Ecdysozoa</taxon>
        <taxon>Arthropoda</taxon>
        <taxon>Hexapoda</taxon>
        <taxon>Insecta</taxon>
        <taxon>Pterygota</taxon>
        <taxon>Neoptera</taxon>
        <taxon>Paraneoptera</taxon>
        <taxon>Hemiptera</taxon>
        <taxon>Heteroptera</taxon>
        <taxon>Panheteroptera</taxon>
        <taxon>Cimicomorpha</taxon>
        <taxon>Miridae</taxon>
        <taxon>Dicyphina</taxon>
        <taxon>Nesidiocoris</taxon>
    </lineage>
</organism>
<gene>
    <name evidence="9" type="ORF">NTJ_09844</name>
</gene>
<evidence type="ECO:0000256" key="3">
    <source>
        <dbReference type="ARBA" id="ARBA00009077"/>
    </source>
</evidence>
<keyword evidence="10" id="KW-1185">Reference proteome</keyword>
<keyword evidence="5 8" id="KW-0663">Pyridoxal phosphate</keyword>
<dbReference type="PANTHER" id="PTHR11808">
    <property type="entry name" value="TRANS-SULFURATION ENZYME FAMILY MEMBER"/>
    <property type="match status" value="1"/>
</dbReference>
<evidence type="ECO:0000256" key="2">
    <source>
        <dbReference type="ARBA" id="ARBA00005038"/>
    </source>
</evidence>
<dbReference type="InterPro" id="IPR015424">
    <property type="entry name" value="PyrdxlP-dep_Trfase"/>
</dbReference>
<dbReference type="PANTHER" id="PTHR11808:SF15">
    <property type="entry name" value="CYSTATHIONINE GAMMA-LYASE"/>
    <property type="match status" value="1"/>
</dbReference>
<protein>
    <recommendedName>
        <fullName evidence="4">cystathionine gamma-lyase</fullName>
        <ecNumber evidence="4">4.4.1.1</ecNumber>
    </recommendedName>
    <alternativeName>
        <fullName evidence="7">Gamma-cystathionase</fullName>
    </alternativeName>
</protein>
<dbReference type="Pfam" id="PF01053">
    <property type="entry name" value="Cys_Met_Meta_PP"/>
    <property type="match status" value="1"/>
</dbReference>
<evidence type="ECO:0000256" key="1">
    <source>
        <dbReference type="ARBA" id="ARBA00001933"/>
    </source>
</evidence>
<dbReference type="InterPro" id="IPR000277">
    <property type="entry name" value="Cys/Met-Metab_PyrdxlP-dep_enz"/>
</dbReference>
<comment type="pathway">
    <text evidence="2">Amino-acid biosynthesis; L-cysteine biosynthesis; L-cysteine from L-homocysteine and L-serine: step 2/2.</text>
</comment>
<evidence type="ECO:0000256" key="5">
    <source>
        <dbReference type="ARBA" id="ARBA00022898"/>
    </source>
</evidence>
<reference evidence="9 10" key="1">
    <citation type="submission" date="2023-09" db="EMBL/GenBank/DDBJ databases">
        <title>Nesidiocoris tenuis whole genome shotgun sequence.</title>
        <authorList>
            <person name="Shibata T."/>
            <person name="Shimoda M."/>
            <person name="Kobayashi T."/>
            <person name="Uehara T."/>
        </authorList>
    </citation>
    <scope>NUCLEOTIDE SEQUENCE [LARGE SCALE GENOMIC DNA]</scope>
    <source>
        <strain evidence="9 10">Japan</strain>
    </source>
</reference>
<dbReference type="SUPFAM" id="SSF53383">
    <property type="entry name" value="PLP-dependent transferases"/>
    <property type="match status" value="1"/>
</dbReference>
<evidence type="ECO:0000313" key="10">
    <source>
        <dbReference type="Proteomes" id="UP001307889"/>
    </source>
</evidence>
<comment type="cofactor">
    <cofactor evidence="1 8">
        <name>pyridoxal 5'-phosphate</name>
        <dbReference type="ChEBI" id="CHEBI:597326"/>
    </cofactor>
</comment>
<dbReference type="PROSITE" id="PS00868">
    <property type="entry name" value="CYS_MET_METAB_PP"/>
    <property type="match status" value="1"/>
</dbReference>
<proteinExistence type="inferred from homology"/>
<sequence>MDSLGFQPKDESFATRAIHAGQDPDGFSYGPVVCPLYTTTTFKQDAPGQHRGYEYGRSGNPTRNTLEAVLASLDNASHGLCFASGLGATAAINELLQKGDHIVSGDDVYGGTNRYFRKVATNHGVDITFVDTTNVEEITKAIKPNTKMVWLESPTNPMMKITDIPRVSEAIKKTKDDVILVVDNTFLTPYFQRPLKYGADIVVYSLTKYMNGHSDVIMGAITTNRADLFERLQFVQNAAGIVPSPFDCFLVLRSLKTLSVRMDAHMRNAFAVAKHLENHSLVEKVLFPGSESHPQHKLAKSLWSGVSGMISFYLKGGLEESSKFLSSLKVFTLAESLGGYESLAEVPSIMTHASVPPESRKLLGITDNLIRLSVGLESPQCLIADLDQALAAAHSSKIVNGVDANSKK</sequence>
<dbReference type="EMBL" id="AP028915">
    <property type="protein sequence ID" value="BES97031.1"/>
    <property type="molecule type" value="Genomic_DNA"/>
</dbReference>
<dbReference type="EC" id="4.4.1.1" evidence="4"/>
<keyword evidence="6" id="KW-0198">Cysteine biosynthesis</keyword>
<dbReference type="InterPro" id="IPR015421">
    <property type="entry name" value="PyrdxlP-dep_Trfase_major"/>
</dbReference>
<dbReference type="Proteomes" id="UP001307889">
    <property type="component" value="Chromosome 7"/>
</dbReference>
<evidence type="ECO:0000256" key="6">
    <source>
        <dbReference type="ARBA" id="ARBA00023192"/>
    </source>
</evidence>
<dbReference type="InterPro" id="IPR054542">
    <property type="entry name" value="Cys_met_metab_PP"/>
</dbReference>
<dbReference type="PIRSF" id="PIRSF001434">
    <property type="entry name" value="CGS"/>
    <property type="match status" value="1"/>
</dbReference>
<dbReference type="InterPro" id="IPR015422">
    <property type="entry name" value="PyrdxlP-dep_Trfase_small"/>
</dbReference>
<accession>A0ABN7AXW3</accession>
<comment type="similarity">
    <text evidence="3 8">Belongs to the trans-sulfuration enzymes family.</text>
</comment>
<evidence type="ECO:0000256" key="8">
    <source>
        <dbReference type="RuleBase" id="RU362118"/>
    </source>
</evidence>
<keyword evidence="6" id="KW-0028">Amino-acid biosynthesis</keyword>
<dbReference type="CDD" id="cd00614">
    <property type="entry name" value="CGS_like"/>
    <property type="match status" value="1"/>
</dbReference>
<evidence type="ECO:0000256" key="7">
    <source>
        <dbReference type="ARBA" id="ARBA00029853"/>
    </source>
</evidence>
<evidence type="ECO:0000313" key="9">
    <source>
        <dbReference type="EMBL" id="BES97031.1"/>
    </source>
</evidence>
<dbReference type="Gene3D" id="3.40.640.10">
    <property type="entry name" value="Type I PLP-dependent aspartate aminotransferase-like (Major domain)"/>
    <property type="match status" value="1"/>
</dbReference>
<evidence type="ECO:0000256" key="4">
    <source>
        <dbReference type="ARBA" id="ARBA00012085"/>
    </source>
</evidence>